<dbReference type="PANTHER" id="PTHR23147">
    <property type="entry name" value="SERINE/ARGININE RICH SPLICING FACTOR"/>
    <property type="match status" value="1"/>
</dbReference>
<dbReference type="InterPro" id="IPR001878">
    <property type="entry name" value="Znf_CCHC"/>
</dbReference>
<evidence type="ECO:0000313" key="8">
    <source>
        <dbReference type="Proteomes" id="UP001367676"/>
    </source>
</evidence>
<dbReference type="AlphaFoldDB" id="A0AAN9Y8J4"/>
<dbReference type="Pfam" id="PF00098">
    <property type="entry name" value="zf-CCHC"/>
    <property type="match status" value="1"/>
</dbReference>
<dbReference type="SMART" id="SM00343">
    <property type="entry name" value="ZnF_C2HC"/>
    <property type="match status" value="1"/>
</dbReference>
<organism evidence="7 8">
    <name type="scientific">Parthenolecanium corni</name>
    <dbReference type="NCBI Taxonomy" id="536013"/>
    <lineage>
        <taxon>Eukaryota</taxon>
        <taxon>Metazoa</taxon>
        <taxon>Ecdysozoa</taxon>
        <taxon>Arthropoda</taxon>
        <taxon>Hexapoda</taxon>
        <taxon>Insecta</taxon>
        <taxon>Pterygota</taxon>
        <taxon>Neoptera</taxon>
        <taxon>Paraneoptera</taxon>
        <taxon>Hemiptera</taxon>
        <taxon>Sternorrhyncha</taxon>
        <taxon>Coccoidea</taxon>
        <taxon>Coccidae</taxon>
        <taxon>Parthenolecanium</taxon>
    </lineage>
</organism>
<dbReference type="Gene3D" id="4.10.60.10">
    <property type="entry name" value="Zinc finger, CCHC-type"/>
    <property type="match status" value="1"/>
</dbReference>
<dbReference type="PROSITE" id="PS50102">
    <property type="entry name" value="RRM"/>
    <property type="match status" value="1"/>
</dbReference>
<dbReference type="PROSITE" id="PS50158">
    <property type="entry name" value="ZF_CCHC"/>
    <property type="match status" value="1"/>
</dbReference>
<evidence type="ECO:0000256" key="1">
    <source>
        <dbReference type="ARBA" id="ARBA00022884"/>
    </source>
</evidence>
<accession>A0AAN9Y8J4</accession>
<evidence type="ECO:0000313" key="7">
    <source>
        <dbReference type="EMBL" id="KAK7601445.1"/>
    </source>
</evidence>
<feature type="compositionally biased region" description="Gly residues" evidence="4">
    <location>
        <begin position="85"/>
        <end position="101"/>
    </location>
</feature>
<feature type="region of interest" description="Disordered" evidence="4">
    <location>
        <begin position="242"/>
        <end position="261"/>
    </location>
</feature>
<proteinExistence type="predicted"/>
<keyword evidence="2" id="KW-0479">Metal-binding</keyword>
<dbReference type="InterPro" id="IPR035979">
    <property type="entry name" value="RBD_domain_sf"/>
</dbReference>
<evidence type="ECO:0000256" key="3">
    <source>
        <dbReference type="PROSITE-ProRule" id="PRU00176"/>
    </source>
</evidence>
<dbReference type="Pfam" id="PF00076">
    <property type="entry name" value="RRM_1"/>
    <property type="match status" value="1"/>
</dbReference>
<dbReference type="InterPro" id="IPR050907">
    <property type="entry name" value="SRSF"/>
</dbReference>
<dbReference type="FunFam" id="3.30.70.330:FF:000078">
    <property type="entry name" value="serine/arginine-rich splicing factor 7 isoform X1"/>
    <property type="match status" value="1"/>
</dbReference>
<protein>
    <recommendedName>
        <fullName evidence="9">Serine/arginine-rich splicing factor 7</fullName>
    </recommendedName>
</protein>
<evidence type="ECO:0000256" key="4">
    <source>
        <dbReference type="SAM" id="MobiDB-lite"/>
    </source>
</evidence>
<evidence type="ECO:0008006" key="9">
    <source>
        <dbReference type="Google" id="ProtNLM"/>
    </source>
</evidence>
<keyword evidence="1 3" id="KW-0694">RNA-binding</keyword>
<keyword evidence="2" id="KW-0862">Zinc</keyword>
<dbReference type="InterPro" id="IPR000504">
    <property type="entry name" value="RRM_dom"/>
</dbReference>
<feature type="domain" description="CCHC-type" evidence="6">
    <location>
        <begin position="112"/>
        <end position="127"/>
    </location>
</feature>
<keyword evidence="8" id="KW-1185">Reference proteome</keyword>
<dbReference type="SUPFAM" id="SSF57756">
    <property type="entry name" value="Retrovirus zinc finger-like domains"/>
    <property type="match status" value="1"/>
</dbReference>
<dbReference type="SMART" id="SM00360">
    <property type="entry name" value="RRM"/>
    <property type="match status" value="1"/>
</dbReference>
<dbReference type="SUPFAM" id="SSF54928">
    <property type="entry name" value="RNA-binding domain, RBD"/>
    <property type="match status" value="1"/>
</dbReference>
<sequence length="261" mass="29422">MSRYRNENPDCKVYVGDLSTQASKQDVEDAFSYYGPIRNVWVARNPPGFAFVEFEDVRDAEDAVKEVDGRTVCGRRVRVERAGNRRGGGGFRRPFRGGGGGRRGRPFHPEDRCYECGDKGHYARDCRGDRRRGHHILDQDRVRHRVIDAPNRASEGLDLVIDVPNPGIDTQDRVTDNPGRATDVPDHVIGALNLATVARVREIAVHAPGVARVRDLRVLSARPETTTKVDLVPIRAISQYREIDRRPNHDPDRDHAPLPRK</sequence>
<feature type="domain" description="RRM" evidence="5">
    <location>
        <begin position="11"/>
        <end position="84"/>
    </location>
</feature>
<dbReference type="InterPro" id="IPR036875">
    <property type="entry name" value="Znf_CCHC_sf"/>
</dbReference>
<gene>
    <name evidence="7" type="ORF">V9T40_008886</name>
</gene>
<dbReference type="InterPro" id="IPR012677">
    <property type="entry name" value="Nucleotide-bd_a/b_plait_sf"/>
</dbReference>
<evidence type="ECO:0000259" key="6">
    <source>
        <dbReference type="PROSITE" id="PS50158"/>
    </source>
</evidence>
<dbReference type="EMBL" id="JBBCAQ010000010">
    <property type="protein sequence ID" value="KAK7601445.1"/>
    <property type="molecule type" value="Genomic_DNA"/>
</dbReference>
<comment type="caution">
    <text evidence="7">The sequence shown here is derived from an EMBL/GenBank/DDBJ whole genome shotgun (WGS) entry which is preliminary data.</text>
</comment>
<feature type="region of interest" description="Disordered" evidence="4">
    <location>
        <begin position="84"/>
        <end position="104"/>
    </location>
</feature>
<dbReference type="Proteomes" id="UP001367676">
    <property type="component" value="Unassembled WGS sequence"/>
</dbReference>
<dbReference type="GO" id="GO:0003723">
    <property type="term" value="F:RNA binding"/>
    <property type="evidence" value="ECO:0007669"/>
    <property type="project" value="UniProtKB-UniRule"/>
</dbReference>
<dbReference type="GO" id="GO:0008270">
    <property type="term" value="F:zinc ion binding"/>
    <property type="evidence" value="ECO:0007669"/>
    <property type="project" value="UniProtKB-KW"/>
</dbReference>
<evidence type="ECO:0000259" key="5">
    <source>
        <dbReference type="PROSITE" id="PS50102"/>
    </source>
</evidence>
<dbReference type="Gene3D" id="3.30.70.330">
    <property type="match status" value="1"/>
</dbReference>
<evidence type="ECO:0000256" key="2">
    <source>
        <dbReference type="PROSITE-ProRule" id="PRU00047"/>
    </source>
</evidence>
<reference evidence="7 8" key="1">
    <citation type="submission" date="2024-03" db="EMBL/GenBank/DDBJ databases">
        <title>Adaptation during the transition from Ophiocordyceps entomopathogen to insect associate is accompanied by gene loss and intensified selection.</title>
        <authorList>
            <person name="Ward C.M."/>
            <person name="Onetto C.A."/>
            <person name="Borneman A.R."/>
        </authorList>
    </citation>
    <scope>NUCLEOTIDE SEQUENCE [LARGE SCALE GENOMIC DNA]</scope>
    <source>
        <strain evidence="7">AWRI1</strain>
        <tissue evidence="7">Single Adult Female</tissue>
    </source>
</reference>
<keyword evidence="2" id="KW-0863">Zinc-finger</keyword>
<name>A0AAN9Y8J4_9HEMI</name>